<gene>
    <name evidence="7" type="ORF">OU5_5781</name>
</gene>
<keyword evidence="5" id="KW-0997">Cell inner membrane</keyword>
<dbReference type="InterPro" id="IPR006685">
    <property type="entry name" value="MscS_channel_2nd"/>
</dbReference>
<evidence type="ECO:0000313" key="7">
    <source>
        <dbReference type="EMBL" id="AHZ72860.1"/>
    </source>
</evidence>
<dbReference type="InterPro" id="IPR000595">
    <property type="entry name" value="cNMP-bd_dom"/>
</dbReference>
<dbReference type="RefSeq" id="WP_010455727.1">
    <property type="nucleotide sequence ID" value="NZ_CP005960.1"/>
</dbReference>
<comment type="subunit">
    <text evidence="5">Homoheptamer.</text>
</comment>
<dbReference type="EMBL" id="CP005960">
    <property type="protein sequence ID" value="AHZ72860.1"/>
    <property type="molecule type" value="Genomic_DNA"/>
</dbReference>
<accession>A0A024EJX9</accession>
<dbReference type="Pfam" id="PF00027">
    <property type="entry name" value="cNMP_binding"/>
    <property type="match status" value="1"/>
</dbReference>
<keyword evidence="2 5" id="KW-0812">Transmembrane</keyword>
<feature type="transmembrane region" description="Helical" evidence="5">
    <location>
        <begin position="77"/>
        <end position="96"/>
    </location>
</feature>
<evidence type="ECO:0000256" key="5">
    <source>
        <dbReference type="RuleBase" id="RU369025"/>
    </source>
</evidence>
<evidence type="ECO:0000256" key="4">
    <source>
        <dbReference type="ARBA" id="ARBA00023136"/>
    </source>
</evidence>
<feature type="transmembrane region" description="Helical" evidence="5">
    <location>
        <begin position="6"/>
        <end position="25"/>
    </location>
</feature>
<dbReference type="Gene3D" id="1.10.287.1260">
    <property type="match status" value="1"/>
</dbReference>
<dbReference type="InterPro" id="IPR010920">
    <property type="entry name" value="LSM_dom_sf"/>
</dbReference>
<dbReference type="KEGG" id="pman:OU5_5781"/>
<dbReference type="SMART" id="SM00100">
    <property type="entry name" value="cNMP"/>
    <property type="match status" value="1"/>
</dbReference>
<keyword evidence="5" id="KW-1003">Cell membrane</keyword>
<comment type="subcellular location">
    <subcellularLocation>
        <location evidence="5">Cell inner membrane</location>
        <topology evidence="5">Multi-pass membrane protein</topology>
    </subcellularLocation>
    <subcellularLocation>
        <location evidence="1">Membrane</location>
    </subcellularLocation>
</comment>
<dbReference type="PIRSF" id="PIRSF026673">
    <property type="entry name" value="UCP026673_ion_chan"/>
    <property type="match status" value="1"/>
</dbReference>
<evidence type="ECO:0000256" key="3">
    <source>
        <dbReference type="ARBA" id="ARBA00022989"/>
    </source>
</evidence>
<evidence type="ECO:0000259" key="6">
    <source>
        <dbReference type="PROSITE" id="PS50042"/>
    </source>
</evidence>
<proteinExistence type="inferred from homology"/>
<evidence type="ECO:0000256" key="1">
    <source>
        <dbReference type="ARBA" id="ARBA00004370"/>
    </source>
</evidence>
<dbReference type="SUPFAM" id="SSF51206">
    <property type="entry name" value="cAMP-binding domain-like"/>
    <property type="match status" value="1"/>
</dbReference>
<keyword evidence="5" id="KW-0406">Ion transport</keyword>
<dbReference type="OrthoDB" id="9775207at2"/>
<feature type="domain" description="Cyclic nucleotide-binding" evidence="6">
    <location>
        <begin position="329"/>
        <end position="424"/>
    </location>
</feature>
<dbReference type="Proteomes" id="UP000026913">
    <property type="component" value="Chromosome"/>
</dbReference>
<dbReference type="PROSITE" id="PS50042">
    <property type="entry name" value="CNMP_BINDING_3"/>
    <property type="match status" value="1"/>
</dbReference>
<keyword evidence="4 5" id="KW-0472">Membrane</keyword>
<feature type="transmembrane region" description="Helical" evidence="5">
    <location>
        <begin position="37"/>
        <end position="57"/>
    </location>
</feature>
<dbReference type="AlphaFoldDB" id="A0A024EJX9"/>
<sequence length="478" mass="51713">MSFVLAHLLSWSALLLVIDTVLWHLAPFKHRVTRVGVRLALFVLFSALVINAGVSPLQAPLFAEDRVAQLGATALGILWWLYSARVLTEVIGLVLMRRIGHSGRLLQDVIGALVFLIAIVAAAGYVLELPVKGLLATSGVVAIVVGLALQSTLSDVFSGIVLNTTKPYQVDDWIMIDGVEGKVLDIDWRATHLLTSAGSTAVVPNSVAAKAKIVNLSRPTNMHGVSISIQVPNHIRPRRVLDALERTLQGSSSLLLNPAPKAVLKEAGETMSEYVASGFIAELGKKSEVRNQLFDLAHRHLEAAGISRQIDGVIEPTTRARALLDEVKVFRSLSEDERDQLAQSMVPQQYAAGQVVLELGEVPDSLMVIATGVVSATVPDGTGQTEAGRMGPSEVMGEQSVLTDTPSQATFTTLTSCIIYRIDKSLTRGCMEQRVEVGRALNKLQAVRQQNSRLALMAKPVPIKKNGFLNWLQKRQQA</sequence>
<evidence type="ECO:0000313" key="8">
    <source>
        <dbReference type="Proteomes" id="UP000026913"/>
    </source>
</evidence>
<keyword evidence="3 5" id="KW-1133">Transmembrane helix</keyword>
<dbReference type="InterPro" id="IPR014710">
    <property type="entry name" value="RmlC-like_jellyroll"/>
</dbReference>
<feature type="transmembrane region" description="Helical" evidence="5">
    <location>
        <begin position="108"/>
        <end position="127"/>
    </location>
</feature>
<dbReference type="PANTHER" id="PTHR30221">
    <property type="entry name" value="SMALL-CONDUCTANCE MECHANOSENSITIVE CHANNEL"/>
    <property type="match status" value="1"/>
</dbReference>
<dbReference type="InterPro" id="IPR045275">
    <property type="entry name" value="MscS_archaea/bacteria_type"/>
</dbReference>
<protein>
    <recommendedName>
        <fullName evidence="5">Small-conductance mechanosensitive channel</fullName>
    </recommendedName>
</protein>
<keyword evidence="5" id="KW-0813">Transport</keyword>
<evidence type="ECO:0000256" key="2">
    <source>
        <dbReference type="ARBA" id="ARBA00022692"/>
    </source>
</evidence>
<dbReference type="Gene3D" id="2.60.120.10">
    <property type="entry name" value="Jelly Rolls"/>
    <property type="match status" value="1"/>
</dbReference>
<dbReference type="GeneID" id="46431743"/>
<dbReference type="InterPro" id="IPR016846">
    <property type="entry name" value="cNMP-bd_ion_channel"/>
</dbReference>
<comment type="function">
    <text evidence="5">Mechanosensitive channel that participates in the regulation of osmotic pressure changes within the cell, opening in response to stretch forces in the membrane lipid bilayer, without the need for other proteins. Contributes to normal resistance to hypoosmotic shock. Forms an ion channel of 1.0 nanosiemens conductance with a slight preference for anions.</text>
</comment>
<dbReference type="HOGENOM" id="CLU_032479_1_0_6"/>
<dbReference type="Gene3D" id="2.30.30.60">
    <property type="match status" value="1"/>
</dbReference>
<dbReference type="InterPro" id="IPR023408">
    <property type="entry name" value="MscS_beta-dom_sf"/>
</dbReference>
<dbReference type="PANTHER" id="PTHR30221:SF1">
    <property type="entry name" value="SMALL-CONDUCTANCE MECHANOSENSITIVE CHANNEL"/>
    <property type="match status" value="1"/>
</dbReference>
<reference evidence="7 8" key="1">
    <citation type="journal article" date="2012" name="J. Bacteriol.">
        <title>Genome sequence of cold-adapted Pseudomonas mandelii strain JR-1.</title>
        <authorList>
            <person name="Jang S.H."/>
            <person name="Kim J."/>
            <person name="Kim J."/>
            <person name="Hong S."/>
            <person name="Lee C."/>
        </authorList>
    </citation>
    <scope>NUCLEOTIDE SEQUENCE [LARGE SCALE GENOMIC DNA]</scope>
    <source>
        <strain evidence="7 8">JR-1</strain>
    </source>
</reference>
<name>A0A024EJX9_9PSED</name>
<dbReference type="Pfam" id="PF00924">
    <property type="entry name" value="MS_channel_2nd"/>
    <property type="match status" value="1"/>
</dbReference>
<keyword evidence="5" id="KW-0407">Ion channel</keyword>
<dbReference type="InterPro" id="IPR018490">
    <property type="entry name" value="cNMP-bd_dom_sf"/>
</dbReference>
<dbReference type="SUPFAM" id="SSF50182">
    <property type="entry name" value="Sm-like ribonucleoproteins"/>
    <property type="match status" value="1"/>
</dbReference>
<dbReference type="GO" id="GO:0005886">
    <property type="term" value="C:plasma membrane"/>
    <property type="evidence" value="ECO:0007669"/>
    <property type="project" value="UniProtKB-SubCell"/>
</dbReference>
<comment type="similarity">
    <text evidence="5">Belongs to the MscS (TC 1.A.23) family.</text>
</comment>
<organism evidence="7 8">
    <name type="scientific">Pseudomonas mandelii JR-1</name>
    <dbReference type="NCBI Taxonomy" id="1147786"/>
    <lineage>
        <taxon>Bacteria</taxon>
        <taxon>Pseudomonadati</taxon>
        <taxon>Pseudomonadota</taxon>
        <taxon>Gammaproteobacteria</taxon>
        <taxon>Pseudomonadales</taxon>
        <taxon>Pseudomonadaceae</taxon>
        <taxon>Pseudomonas</taxon>
    </lineage>
</organism>
<dbReference type="GO" id="GO:0008381">
    <property type="term" value="F:mechanosensitive monoatomic ion channel activity"/>
    <property type="evidence" value="ECO:0007669"/>
    <property type="project" value="InterPro"/>
</dbReference>
<dbReference type="CDD" id="cd00038">
    <property type="entry name" value="CAP_ED"/>
    <property type="match status" value="1"/>
</dbReference>